<organism evidence="4 5">
    <name type="scientific">Pseudomonas fluorescens</name>
    <dbReference type="NCBI Taxonomy" id="294"/>
    <lineage>
        <taxon>Bacteria</taxon>
        <taxon>Pseudomonadati</taxon>
        <taxon>Pseudomonadota</taxon>
        <taxon>Gammaproteobacteria</taxon>
        <taxon>Pseudomonadales</taxon>
        <taxon>Pseudomonadaceae</taxon>
        <taxon>Pseudomonas</taxon>
    </lineage>
</organism>
<dbReference type="GO" id="GO:0004518">
    <property type="term" value="F:nuclease activity"/>
    <property type="evidence" value="ECO:0007669"/>
    <property type="project" value="UniProtKB-KW"/>
</dbReference>
<proteinExistence type="inferred from homology"/>
<dbReference type="InterPro" id="IPR044925">
    <property type="entry name" value="His-Me_finger_sf"/>
</dbReference>
<protein>
    <submittedName>
        <fullName evidence="4">Uncharacterized protein</fullName>
    </submittedName>
</protein>
<dbReference type="InterPro" id="IPR035451">
    <property type="entry name" value="Ada-like_dom_sf"/>
</dbReference>
<dbReference type="AlphaFoldDB" id="A0A5E7IZS9"/>
<dbReference type="Pfam" id="PF04231">
    <property type="entry name" value="Endonuclease_1"/>
    <property type="match status" value="1"/>
</dbReference>
<keyword evidence="2" id="KW-0540">Nuclease</keyword>
<evidence type="ECO:0000313" key="5">
    <source>
        <dbReference type="Proteomes" id="UP000385207"/>
    </source>
</evidence>
<gene>
    <name evidence="4" type="ORF">PS862_01608</name>
</gene>
<comment type="similarity">
    <text evidence="1">Belongs to the EndA/NucM nuclease family.</text>
</comment>
<dbReference type="Proteomes" id="UP000385207">
    <property type="component" value="Unassembled WGS sequence"/>
</dbReference>
<dbReference type="PANTHER" id="PTHR33607:SF2">
    <property type="entry name" value="ENDONUCLEASE-1"/>
    <property type="match status" value="1"/>
</dbReference>
<dbReference type="Gene3D" id="3.40.10.10">
    <property type="entry name" value="DNA Methylphosphotriester Repair Domain"/>
    <property type="match status" value="1"/>
</dbReference>
<evidence type="ECO:0000313" key="4">
    <source>
        <dbReference type="EMBL" id="VVO76593.1"/>
    </source>
</evidence>
<keyword evidence="3" id="KW-0378">Hydrolase</keyword>
<sequence>MSSWSPGYRLARLREASGGFLRTDIDEHSNLKARPSSNCWMSRAYNAFPFNCLSCPMKKLLSVVALALSVITPAFSSPPSTFSEAKVIAKQKIYLDQANSAFGELYCGCKWTWVGKSGGRIDAESCGYQTRKQQNRAERTEWEHIVPAWTFGNQRQCWQNGGREHCVDDDPVFRAMEADLFNLYPSVGEVNGDRSNFNYGMASGVAPQYGQCKTRVDFDQRSAEPRDEVKGLVARTTFYMFDRYNLNMSRQQQQLLMAWDKQHPVSAWEKERDRRIATIMGYSNPFVTGDRRWTQGYKAVGDGVGSAIPVNPPRAAAQPSLASTSGAGSIIGNRKSQIYHLSMGCPGYGQVSAKNQITFDSESGAQAAGYRKAGNCK</sequence>
<evidence type="ECO:0000256" key="2">
    <source>
        <dbReference type="ARBA" id="ARBA00022722"/>
    </source>
</evidence>
<dbReference type="InterPro" id="IPR007346">
    <property type="entry name" value="Endonuclease-I"/>
</dbReference>
<evidence type="ECO:0000256" key="1">
    <source>
        <dbReference type="ARBA" id="ARBA00006429"/>
    </source>
</evidence>
<accession>A0A5E7IZS9</accession>
<dbReference type="EMBL" id="CABVII010000005">
    <property type="protein sequence ID" value="VVO76593.1"/>
    <property type="molecule type" value="Genomic_DNA"/>
</dbReference>
<dbReference type="PANTHER" id="PTHR33607">
    <property type="entry name" value="ENDONUCLEASE-1"/>
    <property type="match status" value="1"/>
</dbReference>
<reference evidence="4 5" key="1">
    <citation type="submission" date="2019-09" db="EMBL/GenBank/DDBJ databases">
        <authorList>
            <person name="Chandra G."/>
            <person name="Truman W A."/>
        </authorList>
    </citation>
    <scope>NUCLEOTIDE SEQUENCE [LARGE SCALE GENOMIC DNA]</scope>
    <source>
        <strain evidence="4">PS862</strain>
    </source>
</reference>
<evidence type="ECO:0000256" key="3">
    <source>
        <dbReference type="ARBA" id="ARBA00022801"/>
    </source>
</evidence>
<dbReference type="SUPFAM" id="SSF54060">
    <property type="entry name" value="His-Me finger endonucleases"/>
    <property type="match status" value="1"/>
</dbReference>
<dbReference type="GO" id="GO:0016787">
    <property type="term" value="F:hydrolase activity"/>
    <property type="evidence" value="ECO:0007669"/>
    <property type="project" value="UniProtKB-KW"/>
</dbReference>
<name>A0A5E7IZS9_PSEFL</name>